<evidence type="ECO:0000259" key="9">
    <source>
        <dbReference type="PROSITE" id="PS50262"/>
    </source>
</evidence>
<reference evidence="10 11" key="1">
    <citation type="submission" date="2022-05" db="EMBL/GenBank/DDBJ databases">
        <authorList>
            <consortium name="Genoscope - CEA"/>
            <person name="William W."/>
        </authorList>
    </citation>
    <scope>NUCLEOTIDE SEQUENCE [LARGE SCALE GENOMIC DNA]</scope>
</reference>
<keyword evidence="2 8" id="KW-0812">Transmembrane</keyword>
<feature type="transmembrane region" description="Helical" evidence="8">
    <location>
        <begin position="283"/>
        <end position="302"/>
    </location>
</feature>
<evidence type="ECO:0000256" key="2">
    <source>
        <dbReference type="ARBA" id="ARBA00022692"/>
    </source>
</evidence>
<evidence type="ECO:0000256" key="3">
    <source>
        <dbReference type="ARBA" id="ARBA00022989"/>
    </source>
</evidence>
<comment type="caution">
    <text evidence="10">The sequence shown here is derived from an EMBL/GenBank/DDBJ whole genome shotgun (WGS) entry which is preliminary data.</text>
</comment>
<keyword evidence="6" id="KW-0675">Receptor</keyword>
<keyword evidence="7" id="KW-0807">Transducer</keyword>
<dbReference type="Pfam" id="PF00001">
    <property type="entry name" value="7tm_1"/>
    <property type="match status" value="1"/>
</dbReference>
<dbReference type="SUPFAM" id="SSF81321">
    <property type="entry name" value="Family A G protein-coupled receptor-like"/>
    <property type="match status" value="1"/>
</dbReference>
<comment type="subcellular location">
    <subcellularLocation>
        <location evidence="1">Membrane</location>
        <topology evidence="1">Multi-pass membrane protein</topology>
    </subcellularLocation>
</comment>
<dbReference type="Proteomes" id="UP001159405">
    <property type="component" value="Unassembled WGS sequence"/>
</dbReference>
<evidence type="ECO:0000256" key="5">
    <source>
        <dbReference type="ARBA" id="ARBA00023136"/>
    </source>
</evidence>
<dbReference type="PANTHER" id="PTHR45695">
    <property type="entry name" value="LEUCOKININ RECEPTOR-RELATED"/>
    <property type="match status" value="1"/>
</dbReference>
<feature type="transmembrane region" description="Helical" evidence="8">
    <location>
        <begin position="186"/>
        <end position="209"/>
    </location>
</feature>
<keyword evidence="11" id="KW-1185">Reference proteome</keyword>
<evidence type="ECO:0000256" key="7">
    <source>
        <dbReference type="ARBA" id="ARBA00023224"/>
    </source>
</evidence>
<dbReference type="Gene3D" id="1.20.1070.10">
    <property type="entry name" value="Rhodopsin 7-helix transmembrane proteins"/>
    <property type="match status" value="1"/>
</dbReference>
<dbReference type="InterPro" id="IPR017452">
    <property type="entry name" value="GPCR_Rhodpsn_7TM"/>
</dbReference>
<evidence type="ECO:0000256" key="1">
    <source>
        <dbReference type="ARBA" id="ARBA00004141"/>
    </source>
</evidence>
<sequence length="337" mass="38038">MNNSSSYGFEHLSKCSSSDSTILTSTISIVSIVAFVGNTLVIVTFLLSPTLKTSTNYFIVNMAISDLLSSSTNWPLYATEGVQYSKPAIDGSTAVFVCKLGFYFRTVSQAVSVQSLLLIVVDRYIAIALPFKSILVTARLRAALQLFTWVFALSIASPWASSSQIIQENHQTFCRSFAFWGKKEQYILYVGGFAIFYCAPLISTIILYSRIMKCLKRTRPVEAEEEERTRMRNMQHNKNVLKVFVWIVSAFFICWTPLSLYIVLQKLFTSRFTKDSCMIFVSLFFYIFPSFSSIVNPIILFASSSRFSSALRNLFTCLTCGPCLCCRDRRVVPNSNL</sequence>
<dbReference type="PRINTS" id="PR00237">
    <property type="entry name" value="GPCRRHODOPSN"/>
</dbReference>
<dbReference type="PANTHER" id="PTHR45695:SF15">
    <property type="entry name" value="OPSIN RH2"/>
    <property type="match status" value="1"/>
</dbReference>
<dbReference type="CDD" id="cd00637">
    <property type="entry name" value="7tm_classA_rhodopsin-like"/>
    <property type="match status" value="1"/>
</dbReference>
<keyword evidence="3 8" id="KW-1133">Transmembrane helix</keyword>
<dbReference type="SMART" id="SM01381">
    <property type="entry name" value="7TM_GPCR_Srsx"/>
    <property type="match status" value="1"/>
</dbReference>
<feature type="transmembrane region" description="Helical" evidence="8">
    <location>
        <begin position="143"/>
        <end position="166"/>
    </location>
</feature>
<evidence type="ECO:0000313" key="11">
    <source>
        <dbReference type="Proteomes" id="UP001159405"/>
    </source>
</evidence>
<dbReference type="EMBL" id="CALNXK010000025">
    <property type="protein sequence ID" value="CAH3113048.1"/>
    <property type="molecule type" value="Genomic_DNA"/>
</dbReference>
<feature type="transmembrane region" description="Helical" evidence="8">
    <location>
        <begin position="21"/>
        <end position="47"/>
    </location>
</feature>
<gene>
    <name evidence="10" type="ORF">PLOB_00021297</name>
</gene>
<dbReference type="InterPro" id="IPR000276">
    <property type="entry name" value="GPCR_Rhodpsn"/>
</dbReference>
<dbReference type="PROSITE" id="PS50262">
    <property type="entry name" value="G_PROTEIN_RECEP_F1_2"/>
    <property type="match status" value="1"/>
</dbReference>
<evidence type="ECO:0000256" key="4">
    <source>
        <dbReference type="ARBA" id="ARBA00023040"/>
    </source>
</evidence>
<keyword evidence="4" id="KW-0297">G-protein coupled receptor</keyword>
<evidence type="ECO:0000313" key="10">
    <source>
        <dbReference type="EMBL" id="CAH3113048.1"/>
    </source>
</evidence>
<protein>
    <recommendedName>
        <fullName evidence="9">G-protein coupled receptors family 1 profile domain-containing protein</fullName>
    </recommendedName>
</protein>
<evidence type="ECO:0000256" key="6">
    <source>
        <dbReference type="ARBA" id="ARBA00023170"/>
    </source>
</evidence>
<proteinExistence type="predicted"/>
<accession>A0ABN8NQA1</accession>
<keyword evidence="5 8" id="KW-0472">Membrane</keyword>
<feature type="transmembrane region" description="Helical" evidence="8">
    <location>
        <begin position="240"/>
        <end position="263"/>
    </location>
</feature>
<organism evidence="10 11">
    <name type="scientific">Porites lobata</name>
    <dbReference type="NCBI Taxonomy" id="104759"/>
    <lineage>
        <taxon>Eukaryota</taxon>
        <taxon>Metazoa</taxon>
        <taxon>Cnidaria</taxon>
        <taxon>Anthozoa</taxon>
        <taxon>Hexacorallia</taxon>
        <taxon>Scleractinia</taxon>
        <taxon>Fungiina</taxon>
        <taxon>Poritidae</taxon>
        <taxon>Porites</taxon>
    </lineage>
</organism>
<evidence type="ECO:0000256" key="8">
    <source>
        <dbReference type="SAM" id="Phobius"/>
    </source>
</evidence>
<name>A0ABN8NQA1_9CNID</name>
<feature type="domain" description="G-protein coupled receptors family 1 profile" evidence="9">
    <location>
        <begin position="37"/>
        <end position="300"/>
    </location>
</feature>